<name>A0ABX9EI25_9PSEU</name>
<feature type="region of interest" description="Disordered" evidence="1">
    <location>
        <begin position="1"/>
        <end position="27"/>
    </location>
</feature>
<protein>
    <recommendedName>
        <fullName evidence="4">Excreted virulence factor EspC, type VII ESX diderm</fullName>
    </recommendedName>
</protein>
<reference evidence="2 3" key="1">
    <citation type="submission" date="2018-06" db="EMBL/GenBank/DDBJ databases">
        <title>Genomic Encyclopedia of Type Strains, Phase IV (KMG-IV): sequencing the most valuable type-strain genomes for metagenomic binning, comparative biology and taxonomic classification.</title>
        <authorList>
            <person name="Goeker M."/>
        </authorList>
    </citation>
    <scope>NUCLEOTIDE SEQUENCE [LARGE SCALE GENOMIC DNA]</scope>
    <source>
        <strain evidence="2 3">DSM 45479</strain>
    </source>
</reference>
<evidence type="ECO:0000313" key="3">
    <source>
        <dbReference type="Proteomes" id="UP000248714"/>
    </source>
</evidence>
<gene>
    <name evidence="2" type="ORF">C8D87_102917</name>
</gene>
<evidence type="ECO:0000256" key="1">
    <source>
        <dbReference type="SAM" id="MobiDB-lite"/>
    </source>
</evidence>
<sequence length="66" mass="6876">MAGLAEALTGTESAGTADELGPHWESTSDRWAKGMDSYAAALIASATTYEAQDETAEHGLGRMRGC</sequence>
<comment type="caution">
    <text evidence="2">The sequence shown here is derived from an EMBL/GenBank/DDBJ whole genome shotgun (WGS) entry which is preliminary data.</text>
</comment>
<dbReference type="EMBL" id="QLTT01000002">
    <property type="protein sequence ID" value="RAS68844.1"/>
    <property type="molecule type" value="Genomic_DNA"/>
</dbReference>
<evidence type="ECO:0000313" key="2">
    <source>
        <dbReference type="EMBL" id="RAS68844.1"/>
    </source>
</evidence>
<accession>A0ABX9EI25</accession>
<organism evidence="2 3">
    <name type="scientific">Lentzea atacamensis</name>
    <dbReference type="NCBI Taxonomy" id="531938"/>
    <lineage>
        <taxon>Bacteria</taxon>
        <taxon>Bacillati</taxon>
        <taxon>Actinomycetota</taxon>
        <taxon>Actinomycetes</taxon>
        <taxon>Pseudonocardiales</taxon>
        <taxon>Pseudonocardiaceae</taxon>
        <taxon>Lentzea</taxon>
    </lineage>
</organism>
<proteinExistence type="predicted"/>
<dbReference type="RefSeq" id="WP_112226813.1">
    <property type="nucleotide sequence ID" value="NZ_QLTT01000002.1"/>
</dbReference>
<keyword evidence="3" id="KW-1185">Reference proteome</keyword>
<dbReference type="Proteomes" id="UP000248714">
    <property type="component" value="Unassembled WGS sequence"/>
</dbReference>
<evidence type="ECO:0008006" key="4">
    <source>
        <dbReference type="Google" id="ProtNLM"/>
    </source>
</evidence>